<feature type="domain" description="AMP-binding enzyme C-terminal" evidence="3">
    <location>
        <begin position="340"/>
        <end position="414"/>
    </location>
</feature>
<dbReference type="PANTHER" id="PTHR43767:SF1">
    <property type="entry name" value="NONRIBOSOMAL PEPTIDE SYNTHASE PES1 (EUROFUNG)-RELATED"/>
    <property type="match status" value="1"/>
</dbReference>
<dbReference type="InterPro" id="IPR042099">
    <property type="entry name" value="ANL_N_sf"/>
</dbReference>
<sequence>MGGTHPRDVAVLRGRLAEILQAPGRQAGPLLPVAPGQETTSACAHPGALPQGTDILLRTSGSTTGTGRLVAMSAAALLASARSTHARLGGPGTWALALPSHHVAGLQILVRGLVAGTDPVVVDTSAGFRPPDLARELERARATAQRLYTSLVPTQLLRALEHPGAVAALARADAVLLGGAAPPPGLVDRARQAGIAVVTTYGMSETGGGCLYDGVPLDGVEVALDAEGRVLITGPVLAQGYAHPGGSHHEAGAADPAPGSEMGREPLWRAGERLGHRVAEGFHTWRRPAGRGTGSGATSGSLRVLATSDRGRLACGRLQVLGRMDGVIITGGIKVEPSAVEAALLSIEGVAQAAVVGLPDAQWGSAVVAAVVPAPGARLDERALRLAARARLDGAHAPKAIAVLDELPLRGPGKVDAPALRRILADRLDP</sequence>
<keyword evidence="5" id="KW-1185">Reference proteome</keyword>
<dbReference type="STRING" id="1278298.GCA_000428685_00816"/>
<proteinExistence type="predicted"/>
<reference evidence="4 5" key="1">
    <citation type="submission" date="2018-12" db="EMBL/GenBank/DDBJ databases">
        <authorList>
            <consortium name="Pathogen Informatics"/>
        </authorList>
    </citation>
    <scope>NUCLEOTIDE SEQUENCE [LARGE SCALE GENOMIC DNA]</scope>
    <source>
        <strain evidence="4 5">NCTC11923</strain>
    </source>
</reference>
<evidence type="ECO:0000259" key="2">
    <source>
        <dbReference type="Pfam" id="PF00501"/>
    </source>
</evidence>
<keyword evidence="4" id="KW-0436">Ligase</keyword>
<feature type="domain" description="AMP-dependent synthetase/ligase" evidence="2">
    <location>
        <begin position="59"/>
        <end position="225"/>
    </location>
</feature>
<dbReference type="SUPFAM" id="SSF56801">
    <property type="entry name" value="Acetyl-CoA synthetase-like"/>
    <property type="match status" value="1"/>
</dbReference>
<dbReference type="Pfam" id="PF13193">
    <property type="entry name" value="AMP-binding_C"/>
    <property type="match status" value="1"/>
</dbReference>
<evidence type="ECO:0000313" key="5">
    <source>
        <dbReference type="Proteomes" id="UP000276899"/>
    </source>
</evidence>
<dbReference type="AlphaFoldDB" id="A0A3S4SRF5"/>
<organism evidence="4 5">
    <name type="scientific">Actinomyces slackii</name>
    <dbReference type="NCBI Taxonomy" id="52774"/>
    <lineage>
        <taxon>Bacteria</taxon>
        <taxon>Bacillati</taxon>
        <taxon>Actinomycetota</taxon>
        <taxon>Actinomycetes</taxon>
        <taxon>Actinomycetales</taxon>
        <taxon>Actinomycetaceae</taxon>
        <taxon>Actinomyces</taxon>
    </lineage>
</organism>
<evidence type="ECO:0000256" key="1">
    <source>
        <dbReference type="SAM" id="MobiDB-lite"/>
    </source>
</evidence>
<dbReference type="Pfam" id="PF00501">
    <property type="entry name" value="AMP-binding"/>
    <property type="match status" value="1"/>
</dbReference>
<evidence type="ECO:0000313" key="4">
    <source>
        <dbReference type="EMBL" id="VEG75963.1"/>
    </source>
</evidence>
<gene>
    <name evidence="4" type="primary">menE</name>
    <name evidence="4" type="ORF">NCTC11923_02644</name>
</gene>
<dbReference type="InterPro" id="IPR045851">
    <property type="entry name" value="AMP-bd_C_sf"/>
</dbReference>
<dbReference type="KEGG" id="asla:NCTC11923_02644"/>
<dbReference type="Proteomes" id="UP000276899">
    <property type="component" value="Chromosome"/>
</dbReference>
<dbReference type="EMBL" id="LR134363">
    <property type="protein sequence ID" value="VEG75963.1"/>
    <property type="molecule type" value="Genomic_DNA"/>
</dbReference>
<name>A0A3S4SRF5_9ACTO</name>
<evidence type="ECO:0000259" key="3">
    <source>
        <dbReference type="Pfam" id="PF13193"/>
    </source>
</evidence>
<dbReference type="InterPro" id="IPR000873">
    <property type="entry name" value="AMP-dep_synth/lig_dom"/>
</dbReference>
<dbReference type="EC" id="6.2.1.26" evidence="4"/>
<accession>A0A3S4SRF5</accession>
<dbReference type="InterPro" id="IPR025110">
    <property type="entry name" value="AMP-bd_C"/>
</dbReference>
<dbReference type="PANTHER" id="PTHR43767">
    <property type="entry name" value="LONG-CHAIN-FATTY-ACID--COA LIGASE"/>
    <property type="match status" value="1"/>
</dbReference>
<dbReference type="GO" id="GO:0008756">
    <property type="term" value="F:o-succinylbenzoate-CoA ligase activity"/>
    <property type="evidence" value="ECO:0007669"/>
    <property type="project" value="UniProtKB-EC"/>
</dbReference>
<dbReference type="Gene3D" id="3.30.300.30">
    <property type="match status" value="1"/>
</dbReference>
<dbReference type="Gene3D" id="3.40.50.12780">
    <property type="entry name" value="N-terminal domain of ligase-like"/>
    <property type="match status" value="1"/>
</dbReference>
<dbReference type="InterPro" id="IPR050237">
    <property type="entry name" value="ATP-dep_AMP-bd_enzyme"/>
</dbReference>
<protein>
    <submittedName>
        <fullName evidence="4">2-succinylbenzoate--CoA ligase</fullName>
        <ecNumber evidence="4">6.2.1.26</ecNumber>
    </submittedName>
</protein>
<feature type="region of interest" description="Disordered" evidence="1">
    <location>
        <begin position="242"/>
        <end position="264"/>
    </location>
</feature>